<accession>A0A834WX35</accession>
<dbReference type="EMBL" id="JAAIUW010000005">
    <property type="protein sequence ID" value="KAF7833772.1"/>
    <property type="molecule type" value="Genomic_DNA"/>
</dbReference>
<reference evidence="1" key="1">
    <citation type="submission" date="2020-09" db="EMBL/GenBank/DDBJ databases">
        <title>Genome-Enabled Discovery of Anthraquinone Biosynthesis in Senna tora.</title>
        <authorList>
            <person name="Kang S.-H."/>
            <person name="Pandey R.P."/>
            <person name="Lee C.-M."/>
            <person name="Sim J.-S."/>
            <person name="Jeong J.-T."/>
            <person name="Choi B.-S."/>
            <person name="Jung M."/>
            <person name="Ginzburg D."/>
            <person name="Zhao K."/>
            <person name="Won S.Y."/>
            <person name="Oh T.-J."/>
            <person name="Yu Y."/>
            <person name="Kim N.-H."/>
            <person name="Lee O.R."/>
            <person name="Lee T.-H."/>
            <person name="Bashyal P."/>
            <person name="Kim T.-S."/>
            <person name="Lee W.-H."/>
            <person name="Kawkins C."/>
            <person name="Kim C.-K."/>
            <person name="Kim J.S."/>
            <person name="Ahn B.O."/>
            <person name="Rhee S.Y."/>
            <person name="Sohng J.K."/>
        </authorList>
    </citation>
    <scope>NUCLEOTIDE SEQUENCE</scope>
    <source>
        <tissue evidence="1">Leaf</tissue>
    </source>
</reference>
<comment type="caution">
    <text evidence="1">The sequence shown here is derived from an EMBL/GenBank/DDBJ whole genome shotgun (WGS) entry which is preliminary data.</text>
</comment>
<keyword evidence="2" id="KW-1185">Reference proteome</keyword>
<protein>
    <submittedName>
        <fullName evidence="1">Uncharacterized protein</fullName>
    </submittedName>
</protein>
<name>A0A834WX35_9FABA</name>
<sequence>MESGVGDQRYGNRQIFATPKLKQFWRIASGPRVLCYFINHWDLLKS</sequence>
<proteinExistence type="predicted"/>
<dbReference type="Proteomes" id="UP000634136">
    <property type="component" value="Unassembled WGS sequence"/>
</dbReference>
<gene>
    <name evidence="1" type="ORF">G2W53_016105</name>
</gene>
<evidence type="ECO:0000313" key="1">
    <source>
        <dbReference type="EMBL" id="KAF7833772.1"/>
    </source>
</evidence>
<dbReference type="AlphaFoldDB" id="A0A834WX35"/>
<organism evidence="1 2">
    <name type="scientific">Senna tora</name>
    <dbReference type="NCBI Taxonomy" id="362788"/>
    <lineage>
        <taxon>Eukaryota</taxon>
        <taxon>Viridiplantae</taxon>
        <taxon>Streptophyta</taxon>
        <taxon>Embryophyta</taxon>
        <taxon>Tracheophyta</taxon>
        <taxon>Spermatophyta</taxon>
        <taxon>Magnoliopsida</taxon>
        <taxon>eudicotyledons</taxon>
        <taxon>Gunneridae</taxon>
        <taxon>Pentapetalae</taxon>
        <taxon>rosids</taxon>
        <taxon>fabids</taxon>
        <taxon>Fabales</taxon>
        <taxon>Fabaceae</taxon>
        <taxon>Caesalpinioideae</taxon>
        <taxon>Cassia clade</taxon>
        <taxon>Senna</taxon>
    </lineage>
</organism>
<evidence type="ECO:0000313" key="2">
    <source>
        <dbReference type="Proteomes" id="UP000634136"/>
    </source>
</evidence>